<dbReference type="Gene3D" id="1.20.1270.60">
    <property type="entry name" value="Arfaptin homology (AH) domain/BAR domain"/>
    <property type="match status" value="1"/>
</dbReference>
<dbReference type="GO" id="GO:0005884">
    <property type="term" value="C:actin filament"/>
    <property type="evidence" value="ECO:0007669"/>
    <property type="project" value="TreeGrafter"/>
</dbReference>
<dbReference type="PANTHER" id="PTHR23065:SF61">
    <property type="entry name" value="PROLINE-SERINE-THREONINE PHOSPHATASE-INTERACTING PROTEIN 2-LIKE"/>
    <property type="match status" value="1"/>
</dbReference>
<dbReference type="GO" id="GO:0030041">
    <property type="term" value="P:actin filament polymerization"/>
    <property type="evidence" value="ECO:0007669"/>
    <property type="project" value="TreeGrafter"/>
</dbReference>
<dbReference type="OMA" id="KNYEARC"/>
<dbReference type="Proteomes" id="UP001165740">
    <property type="component" value="Chromosome 8"/>
</dbReference>
<dbReference type="InterPro" id="IPR001060">
    <property type="entry name" value="FCH_dom"/>
</dbReference>
<dbReference type="GeneID" id="106059413"/>
<dbReference type="InterPro" id="IPR027267">
    <property type="entry name" value="AH/BAR_dom_sf"/>
</dbReference>
<dbReference type="SMART" id="SM00055">
    <property type="entry name" value="FCH"/>
    <property type="match status" value="1"/>
</dbReference>
<dbReference type="AlphaFoldDB" id="A0A9W3B740"/>
<dbReference type="InterPro" id="IPR031160">
    <property type="entry name" value="F_BAR_dom"/>
</dbReference>
<evidence type="ECO:0000313" key="5">
    <source>
        <dbReference type="RefSeq" id="XP_055895291.1"/>
    </source>
</evidence>
<dbReference type="GO" id="GO:0051015">
    <property type="term" value="F:actin filament binding"/>
    <property type="evidence" value="ECO:0007669"/>
    <property type="project" value="TreeGrafter"/>
</dbReference>
<evidence type="ECO:0000313" key="4">
    <source>
        <dbReference type="RefSeq" id="XP_055895290.1"/>
    </source>
</evidence>
<dbReference type="OrthoDB" id="10255964at2759"/>
<name>A0A9W3B740_BIOGL</name>
<evidence type="ECO:0000313" key="3">
    <source>
        <dbReference type="Proteomes" id="UP001165740"/>
    </source>
</evidence>
<evidence type="ECO:0000256" key="1">
    <source>
        <dbReference type="PROSITE-ProRule" id="PRU01077"/>
    </source>
</evidence>
<keyword evidence="3" id="KW-1185">Reference proteome</keyword>
<dbReference type="SUPFAM" id="SSF103657">
    <property type="entry name" value="BAR/IMD domain-like"/>
    <property type="match status" value="1"/>
</dbReference>
<dbReference type="RefSeq" id="XP_055895290.1">
    <property type="nucleotide sequence ID" value="XM_056039315.1"/>
</dbReference>
<dbReference type="GO" id="GO:0005737">
    <property type="term" value="C:cytoplasm"/>
    <property type="evidence" value="ECO:0007669"/>
    <property type="project" value="TreeGrafter"/>
</dbReference>
<dbReference type="RefSeq" id="XP_055895291.1">
    <property type="nucleotide sequence ID" value="XM_056039316.1"/>
</dbReference>
<gene>
    <name evidence="4 5" type="primary">LOC106059413</name>
</gene>
<organism evidence="3 5">
    <name type="scientific">Biomphalaria glabrata</name>
    <name type="common">Bloodfluke planorb</name>
    <name type="synonym">Freshwater snail</name>
    <dbReference type="NCBI Taxonomy" id="6526"/>
    <lineage>
        <taxon>Eukaryota</taxon>
        <taxon>Metazoa</taxon>
        <taxon>Spiralia</taxon>
        <taxon>Lophotrochozoa</taxon>
        <taxon>Mollusca</taxon>
        <taxon>Gastropoda</taxon>
        <taxon>Heterobranchia</taxon>
        <taxon>Euthyneura</taxon>
        <taxon>Panpulmonata</taxon>
        <taxon>Hygrophila</taxon>
        <taxon>Lymnaeoidea</taxon>
        <taxon>Planorbidae</taxon>
        <taxon>Biomphalaria</taxon>
    </lineage>
</organism>
<evidence type="ECO:0000259" key="2">
    <source>
        <dbReference type="PROSITE" id="PS51741"/>
    </source>
</evidence>
<dbReference type="PANTHER" id="PTHR23065">
    <property type="entry name" value="PROLINE-SERINE-THREONINE PHOSPHATASE INTERACTING PROTEIN 1"/>
    <property type="match status" value="1"/>
</dbReference>
<dbReference type="PROSITE" id="PS51741">
    <property type="entry name" value="F_BAR"/>
    <property type="match status" value="1"/>
</dbReference>
<protein>
    <submittedName>
        <fullName evidence="4 5">Proline-serine-threonine phosphatase-interacting protein 1-like</fullName>
    </submittedName>
</protein>
<dbReference type="Pfam" id="PF00611">
    <property type="entry name" value="FCH"/>
    <property type="match status" value="1"/>
</dbReference>
<sequence length="342" mass="39639">MPSWETMDHKCYENVFWGEDLSSVKGYEVLVQRNSDSKKILNDLEDYLKKRSRLELDYSKSLSGLARTFRQRDDMGVLEATMTLLKTELDSMANYHNKASISFQQHADNVKKFKEDQTNRRKFCEDNLNKIQNSKLSQLKITVQSEKLYVKKCSERDIAQAAFKETSMNQVSLPKDIEKAKSRFSRATEDAEKADTQYKSAVMVLEECRILWENEMITACQSIQVMDEERIKFMRQEIWDTTNIDSQLALDIDRSCESVREVLEKCDIVTDIQAFISKYKTGEIRPEPFSYKHYTKIQTMNDNDSDLFSPYSTIGEEQNTPDTSSTGTRTFFGFAKKKGAAL</sequence>
<proteinExistence type="predicted"/>
<keyword evidence="1" id="KW-0175">Coiled coil</keyword>
<accession>A0A9W3B740</accession>
<feature type="domain" description="F-BAR" evidence="2">
    <location>
        <begin position="10"/>
        <end position="271"/>
    </location>
</feature>
<reference evidence="4 5" key="1">
    <citation type="submission" date="2025-04" db="UniProtKB">
        <authorList>
            <consortium name="RefSeq"/>
        </authorList>
    </citation>
    <scope>IDENTIFICATION</scope>
</reference>
<dbReference type="GO" id="GO:0005886">
    <property type="term" value="C:plasma membrane"/>
    <property type="evidence" value="ECO:0007669"/>
    <property type="project" value="TreeGrafter"/>
</dbReference>